<feature type="transmembrane region" description="Helical" evidence="1">
    <location>
        <begin position="30"/>
        <end position="53"/>
    </location>
</feature>
<evidence type="ECO:0000313" key="2">
    <source>
        <dbReference type="EMBL" id="KAF2639785.1"/>
    </source>
</evidence>
<accession>A0A6A6RXB0</accession>
<feature type="transmembrane region" description="Helical" evidence="1">
    <location>
        <begin position="60"/>
        <end position="84"/>
    </location>
</feature>
<keyword evidence="3" id="KW-1185">Reference proteome</keyword>
<keyword evidence="1" id="KW-0472">Membrane</keyword>
<dbReference type="PANTHER" id="PTHR38848">
    <property type="entry name" value="G-PROTEIN COUPLED RECEPTORS FAMILY 3 PROFILE DOMAIN-CONTAINING PROTEIN"/>
    <property type="match status" value="1"/>
</dbReference>
<protein>
    <submittedName>
        <fullName evidence="2">Uncharacterized protein</fullName>
    </submittedName>
</protein>
<evidence type="ECO:0000256" key="1">
    <source>
        <dbReference type="SAM" id="Phobius"/>
    </source>
</evidence>
<dbReference type="PANTHER" id="PTHR38848:SF3">
    <property type="entry name" value="G-PROTEIN COUPLED RECEPTORS FAMILY 3 PROFILE DOMAIN-CONTAINING PROTEIN"/>
    <property type="match status" value="1"/>
</dbReference>
<feature type="transmembrane region" description="Helical" evidence="1">
    <location>
        <begin position="104"/>
        <end position="123"/>
    </location>
</feature>
<keyword evidence="1" id="KW-1133">Transmembrane helix</keyword>
<name>A0A6A6RXB0_9PLEO</name>
<keyword evidence="1" id="KW-0812">Transmembrane</keyword>
<organism evidence="2 3">
    <name type="scientific">Massarina eburnea CBS 473.64</name>
    <dbReference type="NCBI Taxonomy" id="1395130"/>
    <lineage>
        <taxon>Eukaryota</taxon>
        <taxon>Fungi</taxon>
        <taxon>Dikarya</taxon>
        <taxon>Ascomycota</taxon>
        <taxon>Pezizomycotina</taxon>
        <taxon>Dothideomycetes</taxon>
        <taxon>Pleosporomycetidae</taxon>
        <taxon>Pleosporales</taxon>
        <taxon>Massarineae</taxon>
        <taxon>Massarinaceae</taxon>
        <taxon>Massarina</taxon>
    </lineage>
</organism>
<reference evidence="2" key="1">
    <citation type="journal article" date="2020" name="Stud. Mycol.">
        <title>101 Dothideomycetes genomes: a test case for predicting lifestyles and emergence of pathogens.</title>
        <authorList>
            <person name="Haridas S."/>
            <person name="Albert R."/>
            <person name="Binder M."/>
            <person name="Bloem J."/>
            <person name="Labutti K."/>
            <person name="Salamov A."/>
            <person name="Andreopoulos B."/>
            <person name="Baker S."/>
            <person name="Barry K."/>
            <person name="Bills G."/>
            <person name="Bluhm B."/>
            <person name="Cannon C."/>
            <person name="Castanera R."/>
            <person name="Culley D."/>
            <person name="Daum C."/>
            <person name="Ezra D."/>
            <person name="Gonzalez J."/>
            <person name="Henrissat B."/>
            <person name="Kuo A."/>
            <person name="Liang C."/>
            <person name="Lipzen A."/>
            <person name="Lutzoni F."/>
            <person name="Magnuson J."/>
            <person name="Mondo S."/>
            <person name="Nolan M."/>
            <person name="Ohm R."/>
            <person name="Pangilinan J."/>
            <person name="Park H.-J."/>
            <person name="Ramirez L."/>
            <person name="Alfaro M."/>
            <person name="Sun H."/>
            <person name="Tritt A."/>
            <person name="Yoshinaga Y."/>
            <person name="Zwiers L.-H."/>
            <person name="Turgeon B."/>
            <person name="Goodwin S."/>
            <person name="Spatafora J."/>
            <person name="Crous P."/>
            <person name="Grigoriev I."/>
        </authorList>
    </citation>
    <scope>NUCLEOTIDE SEQUENCE</scope>
    <source>
        <strain evidence="2">CBS 473.64</strain>
    </source>
</reference>
<dbReference type="AlphaFoldDB" id="A0A6A6RXB0"/>
<gene>
    <name evidence="2" type="ORF">P280DRAFT_527346</name>
</gene>
<dbReference type="Proteomes" id="UP000799753">
    <property type="component" value="Unassembled WGS sequence"/>
</dbReference>
<sequence>DAVHVLSSLTIFLGSRIQRLLRNAFTKHNVTAMLVLILYFLVISFLLSMAVMVGANGMHAYYYCLSTFWICAILYSLAKLTVYTFFVERVRVVRAAFVPRSRDWMYISCMVIMLVAFGAVFVYDALNPMINMNDQDGRCHLGITGRASITSMAVDMAVNSGLTGCFIYLLQPIVKIQGLTLREGFLEMIGKRDMLQLPAHHGEVTVVQRRISGLMWKSLIGSISIHIPMVALMIQFYVTEGRELALVCCTLCVIDVSWDAVVVHWLTFGSIEAEKDLTQRRREEFADDANYIKVLVLEEPPIVHSPNTLRRFSDFGVRKSSITEMVMPSKLDTD</sequence>
<evidence type="ECO:0000313" key="3">
    <source>
        <dbReference type="Proteomes" id="UP000799753"/>
    </source>
</evidence>
<dbReference type="EMBL" id="MU006786">
    <property type="protein sequence ID" value="KAF2639785.1"/>
    <property type="molecule type" value="Genomic_DNA"/>
</dbReference>
<proteinExistence type="predicted"/>
<dbReference type="OrthoDB" id="3210850at2759"/>
<feature type="non-terminal residue" evidence="2">
    <location>
        <position position="1"/>
    </location>
</feature>